<name>A0A0M9BSF0_9BACL</name>
<keyword evidence="3" id="KW-0804">Transcription</keyword>
<dbReference type="SUPFAM" id="SSF46689">
    <property type="entry name" value="Homeodomain-like"/>
    <property type="match status" value="2"/>
</dbReference>
<evidence type="ECO:0000259" key="4">
    <source>
        <dbReference type="PROSITE" id="PS01124"/>
    </source>
</evidence>
<dbReference type="SUPFAM" id="SSF51215">
    <property type="entry name" value="Regulatory protein AraC"/>
    <property type="match status" value="1"/>
</dbReference>
<keyword evidence="6" id="KW-1185">Reference proteome</keyword>
<proteinExistence type="predicted"/>
<evidence type="ECO:0000256" key="3">
    <source>
        <dbReference type="ARBA" id="ARBA00023163"/>
    </source>
</evidence>
<sequence>MGNVRYWLPGKGRGEIPAKLIYVSSSIYEGDWFSIRHSHSFAELFYVRSGRGNFIVEDEIFSVQQDDLVIVNPNVEHTEVSIGSDPLEYVVLGVEGMSFDFGKKSGTRNHEIINYSKQRNELLLYFNAMLSETENKNENYEDVCQNLLEIVIISLMRRSGHPFSVVTTQRADKICSRIKRHIDSNYAEEISLHSLAEKAHISKYYLAHTFAKYYGMSPINYLNEVRIRASKELLETTDLSIAQIAESTGFSSQSYFSQNFRRCCGLTPSGYRLQTKK</sequence>
<dbReference type="Gene3D" id="2.60.120.10">
    <property type="entry name" value="Jelly Rolls"/>
    <property type="match status" value="1"/>
</dbReference>
<dbReference type="InterPro" id="IPR009057">
    <property type="entry name" value="Homeodomain-like_sf"/>
</dbReference>
<dbReference type="InterPro" id="IPR037923">
    <property type="entry name" value="HTH-like"/>
</dbReference>
<dbReference type="InterPro" id="IPR014710">
    <property type="entry name" value="RmlC-like_jellyroll"/>
</dbReference>
<dbReference type="AlphaFoldDB" id="A0A0M9BSF0"/>
<organism evidence="5 6">
    <name type="scientific">Paenibacillus xylanivorans</name>
    <dbReference type="NCBI Taxonomy" id="1705561"/>
    <lineage>
        <taxon>Bacteria</taxon>
        <taxon>Bacillati</taxon>
        <taxon>Bacillota</taxon>
        <taxon>Bacilli</taxon>
        <taxon>Bacillales</taxon>
        <taxon>Paenibacillaceae</taxon>
        <taxon>Paenibacillus</taxon>
    </lineage>
</organism>
<dbReference type="InterPro" id="IPR003313">
    <property type="entry name" value="AraC-bd"/>
</dbReference>
<dbReference type="SMART" id="SM00342">
    <property type="entry name" value="HTH_ARAC"/>
    <property type="match status" value="1"/>
</dbReference>
<dbReference type="Pfam" id="PF02311">
    <property type="entry name" value="AraC_binding"/>
    <property type="match status" value="1"/>
</dbReference>
<evidence type="ECO:0000256" key="1">
    <source>
        <dbReference type="ARBA" id="ARBA00023015"/>
    </source>
</evidence>
<comment type="caution">
    <text evidence="5">The sequence shown here is derived from an EMBL/GenBank/DDBJ whole genome shotgun (WGS) entry which is preliminary data.</text>
</comment>
<reference evidence="5 6" key="1">
    <citation type="submission" date="2015-08" db="EMBL/GenBank/DDBJ databases">
        <title>Draft genome sequence of cellulolytic and xylanolytic Paenibacillus sp. A59, isolated from a decaying forest soil from Patagonia, Argentina.</title>
        <authorList>
            <person name="Ghio S."/>
            <person name="Caceres A.M."/>
            <person name="Talia P."/>
            <person name="Grasso D."/>
            <person name="Campos E."/>
        </authorList>
    </citation>
    <scope>NUCLEOTIDE SEQUENCE [LARGE SCALE GENOMIC DNA]</scope>
    <source>
        <strain evidence="5 6">A59</strain>
    </source>
</reference>
<dbReference type="PROSITE" id="PS01124">
    <property type="entry name" value="HTH_ARAC_FAMILY_2"/>
    <property type="match status" value="1"/>
</dbReference>
<accession>A0A0M9BSF0</accession>
<protein>
    <submittedName>
        <fullName evidence="5">AraC family transcriptional regulator</fullName>
    </submittedName>
</protein>
<dbReference type="GO" id="GO:0003700">
    <property type="term" value="F:DNA-binding transcription factor activity"/>
    <property type="evidence" value="ECO:0007669"/>
    <property type="project" value="InterPro"/>
</dbReference>
<dbReference type="PANTHER" id="PTHR43280">
    <property type="entry name" value="ARAC-FAMILY TRANSCRIPTIONAL REGULATOR"/>
    <property type="match status" value="1"/>
</dbReference>
<evidence type="ECO:0000313" key="6">
    <source>
        <dbReference type="Proteomes" id="UP000037688"/>
    </source>
</evidence>
<dbReference type="InterPro" id="IPR018060">
    <property type="entry name" value="HTH_AraC"/>
</dbReference>
<dbReference type="InterPro" id="IPR018062">
    <property type="entry name" value="HTH_AraC-typ_CS"/>
</dbReference>
<feature type="domain" description="HTH araC/xylS-type" evidence="4">
    <location>
        <begin position="176"/>
        <end position="274"/>
    </location>
</feature>
<dbReference type="PROSITE" id="PS00041">
    <property type="entry name" value="HTH_ARAC_FAMILY_1"/>
    <property type="match status" value="1"/>
</dbReference>
<dbReference type="RefSeq" id="WP_053779328.1">
    <property type="nucleotide sequence ID" value="NZ_LITU01000029.1"/>
</dbReference>
<dbReference type="Gene3D" id="1.10.10.60">
    <property type="entry name" value="Homeodomain-like"/>
    <property type="match status" value="2"/>
</dbReference>
<evidence type="ECO:0000256" key="2">
    <source>
        <dbReference type="ARBA" id="ARBA00023125"/>
    </source>
</evidence>
<gene>
    <name evidence="5" type="ORF">AMS66_02705</name>
</gene>
<keyword evidence="1" id="KW-0805">Transcription regulation</keyword>
<dbReference type="GO" id="GO:0043565">
    <property type="term" value="F:sequence-specific DNA binding"/>
    <property type="evidence" value="ECO:0007669"/>
    <property type="project" value="InterPro"/>
</dbReference>
<dbReference type="PRINTS" id="PR00032">
    <property type="entry name" value="HTHARAC"/>
</dbReference>
<dbReference type="PANTHER" id="PTHR43280:SF2">
    <property type="entry name" value="HTH-TYPE TRANSCRIPTIONAL REGULATOR EXSA"/>
    <property type="match status" value="1"/>
</dbReference>
<dbReference type="EMBL" id="LITU01000029">
    <property type="protein sequence ID" value="KOY17879.1"/>
    <property type="molecule type" value="Genomic_DNA"/>
</dbReference>
<dbReference type="Proteomes" id="UP000037688">
    <property type="component" value="Unassembled WGS sequence"/>
</dbReference>
<dbReference type="Pfam" id="PF12833">
    <property type="entry name" value="HTH_18"/>
    <property type="match status" value="1"/>
</dbReference>
<dbReference type="PATRIC" id="fig|1705561.3.peg.6"/>
<dbReference type="InterPro" id="IPR020449">
    <property type="entry name" value="Tscrpt_reg_AraC-type_HTH"/>
</dbReference>
<evidence type="ECO:0000313" key="5">
    <source>
        <dbReference type="EMBL" id="KOY17879.1"/>
    </source>
</evidence>
<keyword evidence="2" id="KW-0238">DNA-binding</keyword>
<dbReference type="OrthoDB" id="9803764at2"/>